<comment type="caution">
    <text evidence="1">The sequence shown here is derived from an EMBL/GenBank/DDBJ whole genome shotgun (WGS) entry which is preliminary data.</text>
</comment>
<reference evidence="1" key="2">
    <citation type="submission" date="2021-09" db="EMBL/GenBank/DDBJ databases">
        <authorList>
            <person name="Jia N."/>
            <person name="Wang J."/>
            <person name="Shi W."/>
            <person name="Du L."/>
            <person name="Sun Y."/>
            <person name="Zhan W."/>
            <person name="Jiang J."/>
            <person name="Wang Q."/>
            <person name="Zhang B."/>
            <person name="Ji P."/>
            <person name="Sakyi L.B."/>
            <person name="Cui X."/>
            <person name="Yuan T."/>
            <person name="Jiang B."/>
            <person name="Yang W."/>
            <person name="Lam T.T.-Y."/>
            <person name="Chang Q."/>
            <person name="Ding S."/>
            <person name="Wang X."/>
            <person name="Zhu J."/>
            <person name="Ruan X."/>
            <person name="Zhao L."/>
            <person name="Wei J."/>
            <person name="Que T."/>
            <person name="Du C."/>
            <person name="Cheng J."/>
            <person name="Dai P."/>
            <person name="Han X."/>
            <person name="Huang E."/>
            <person name="Gao Y."/>
            <person name="Liu J."/>
            <person name="Shao H."/>
            <person name="Ye R."/>
            <person name="Li L."/>
            <person name="Wei W."/>
            <person name="Wang X."/>
            <person name="Wang C."/>
            <person name="Huo Q."/>
            <person name="Li W."/>
            <person name="Guo W."/>
            <person name="Chen H."/>
            <person name="Chen S."/>
            <person name="Zhou L."/>
            <person name="Zhou L."/>
            <person name="Ni X."/>
            <person name="Tian J."/>
            <person name="Zhou Y."/>
            <person name="Sheng Y."/>
            <person name="Liu T."/>
            <person name="Pan Y."/>
            <person name="Xia L."/>
            <person name="Li J."/>
            <person name="Zhao F."/>
            <person name="Cao W."/>
        </authorList>
    </citation>
    <scope>NUCLEOTIDE SEQUENCE</scope>
    <source>
        <strain evidence="1">Rsan-2018</strain>
        <tissue evidence="1">Larvae</tissue>
    </source>
</reference>
<protein>
    <submittedName>
        <fullName evidence="1">Uncharacterized protein</fullName>
    </submittedName>
</protein>
<evidence type="ECO:0000313" key="2">
    <source>
        <dbReference type="Proteomes" id="UP000821837"/>
    </source>
</evidence>
<accession>A0A9D4TAM0</accession>
<proteinExistence type="predicted"/>
<gene>
    <name evidence="1" type="ORF">HPB52_014956</name>
</gene>
<dbReference type="AlphaFoldDB" id="A0A9D4TAM0"/>
<evidence type="ECO:0000313" key="1">
    <source>
        <dbReference type="EMBL" id="KAH7983869.1"/>
    </source>
</evidence>
<organism evidence="1 2">
    <name type="scientific">Rhipicephalus sanguineus</name>
    <name type="common">Brown dog tick</name>
    <name type="synonym">Ixodes sanguineus</name>
    <dbReference type="NCBI Taxonomy" id="34632"/>
    <lineage>
        <taxon>Eukaryota</taxon>
        <taxon>Metazoa</taxon>
        <taxon>Ecdysozoa</taxon>
        <taxon>Arthropoda</taxon>
        <taxon>Chelicerata</taxon>
        <taxon>Arachnida</taxon>
        <taxon>Acari</taxon>
        <taxon>Parasitiformes</taxon>
        <taxon>Ixodida</taxon>
        <taxon>Ixodoidea</taxon>
        <taxon>Ixodidae</taxon>
        <taxon>Rhipicephalinae</taxon>
        <taxon>Rhipicephalus</taxon>
        <taxon>Rhipicephalus</taxon>
    </lineage>
</organism>
<sequence>MEPSIRGLEPAMSIILQVVQCGTLASAEHSLGVLACKPRLLLRDKPPCLLTKAPNSDTGGVAHPSSCMLLEARREQLPSLKVSSSLSLDASRVEAQDDVSYVSSELAIEDALPNLDVEAKPRNRVDRLIRCDLLVDKGSQEETACHYSTSHASTPQRAQCHMAAWWSAGRPQTVR</sequence>
<reference evidence="1" key="1">
    <citation type="journal article" date="2020" name="Cell">
        <title>Large-Scale Comparative Analyses of Tick Genomes Elucidate Their Genetic Diversity and Vector Capacities.</title>
        <authorList>
            <consortium name="Tick Genome and Microbiome Consortium (TIGMIC)"/>
            <person name="Jia N."/>
            <person name="Wang J."/>
            <person name="Shi W."/>
            <person name="Du L."/>
            <person name="Sun Y."/>
            <person name="Zhan W."/>
            <person name="Jiang J.F."/>
            <person name="Wang Q."/>
            <person name="Zhang B."/>
            <person name="Ji P."/>
            <person name="Bell-Sakyi L."/>
            <person name="Cui X.M."/>
            <person name="Yuan T.T."/>
            <person name="Jiang B.G."/>
            <person name="Yang W.F."/>
            <person name="Lam T.T."/>
            <person name="Chang Q.C."/>
            <person name="Ding S.J."/>
            <person name="Wang X.J."/>
            <person name="Zhu J.G."/>
            <person name="Ruan X.D."/>
            <person name="Zhao L."/>
            <person name="Wei J.T."/>
            <person name="Ye R.Z."/>
            <person name="Que T.C."/>
            <person name="Du C.H."/>
            <person name="Zhou Y.H."/>
            <person name="Cheng J.X."/>
            <person name="Dai P.F."/>
            <person name="Guo W.B."/>
            <person name="Han X.H."/>
            <person name="Huang E.J."/>
            <person name="Li L.F."/>
            <person name="Wei W."/>
            <person name="Gao Y.C."/>
            <person name="Liu J.Z."/>
            <person name="Shao H.Z."/>
            <person name="Wang X."/>
            <person name="Wang C.C."/>
            <person name="Yang T.C."/>
            <person name="Huo Q.B."/>
            <person name="Li W."/>
            <person name="Chen H.Y."/>
            <person name="Chen S.E."/>
            <person name="Zhou L.G."/>
            <person name="Ni X.B."/>
            <person name="Tian J.H."/>
            <person name="Sheng Y."/>
            <person name="Liu T."/>
            <person name="Pan Y.S."/>
            <person name="Xia L.Y."/>
            <person name="Li J."/>
            <person name="Zhao F."/>
            <person name="Cao W.C."/>
        </authorList>
    </citation>
    <scope>NUCLEOTIDE SEQUENCE</scope>
    <source>
        <strain evidence="1">Rsan-2018</strain>
    </source>
</reference>
<dbReference type="EMBL" id="JABSTV010001245">
    <property type="protein sequence ID" value="KAH7983869.1"/>
    <property type="molecule type" value="Genomic_DNA"/>
</dbReference>
<dbReference type="Proteomes" id="UP000821837">
    <property type="component" value="Chromosome 1"/>
</dbReference>
<keyword evidence="2" id="KW-1185">Reference proteome</keyword>
<name>A0A9D4TAM0_RHISA</name>